<name>A0A850QJN1_9BURK</name>
<keyword evidence="3" id="KW-1185">Reference proteome</keyword>
<dbReference type="AlphaFoldDB" id="A0A850QJN1"/>
<gene>
    <name evidence="2" type="ORF">HV832_00890</name>
</gene>
<comment type="caution">
    <text evidence="2">The sequence shown here is derived from an EMBL/GenBank/DDBJ whole genome shotgun (WGS) entry which is preliminary data.</text>
</comment>
<dbReference type="Proteomes" id="UP000588051">
    <property type="component" value="Unassembled WGS sequence"/>
</dbReference>
<dbReference type="EMBL" id="JABXYJ010000001">
    <property type="protein sequence ID" value="NVO76386.1"/>
    <property type="molecule type" value="Genomic_DNA"/>
</dbReference>
<accession>A0A850QJN1</accession>
<protein>
    <submittedName>
        <fullName evidence="2">Uncharacterized protein</fullName>
    </submittedName>
</protein>
<feature type="region of interest" description="Disordered" evidence="1">
    <location>
        <begin position="24"/>
        <end position="45"/>
    </location>
</feature>
<organism evidence="2 3">
    <name type="scientific">Undibacterium oligocarboniphilum</name>
    <dbReference type="NCBI Taxonomy" id="666702"/>
    <lineage>
        <taxon>Bacteria</taxon>
        <taxon>Pseudomonadati</taxon>
        <taxon>Pseudomonadota</taxon>
        <taxon>Betaproteobacteria</taxon>
        <taxon>Burkholderiales</taxon>
        <taxon>Oxalobacteraceae</taxon>
        <taxon>Undibacterium</taxon>
    </lineage>
</organism>
<sequence length="57" mass="6435">MIIKKYFTLLISGKKYPDWQENRAMHHARASSGTKNGHSMQRPVIRLPVAGKGSKVL</sequence>
<evidence type="ECO:0000313" key="3">
    <source>
        <dbReference type="Proteomes" id="UP000588051"/>
    </source>
</evidence>
<proteinExistence type="predicted"/>
<reference evidence="2 3" key="1">
    <citation type="submission" date="2020-06" db="EMBL/GenBank/DDBJ databases">
        <authorList>
            <person name="Qiu C."/>
            <person name="Liu Z."/>
        </authorList>
    </citation>
    <scope>NUCLEOTIDE SEQUENCE [LARGE SCALE GENOMIC DNA]</scope>
    <source>
        <strain evidence="2 3">EM 1</strain>
    </source>
</reference>
<evidence type="ECO:0000313" key="2">
    <source>
        <dbReference type="EMBL" id="NVO76386.1"/>
    </source>
</evidence>
<evidence type="ECO:0000256" key="1">
    <source>
        <dbReference type="SAM" id="MobiDB-lite"/>
    </source>
</evidence>
<dbReference type="RefSeq" id="WP_176801666.1">
    <property type="nucleotide sequence ID" value="NZ_JABXYJ010000001.1"/>
</dbReference>